<dbReference type="SUPFAM" id="SSF46689">
    <property type="entry name" value="Homeodomain-like"/>
    <property type="match status" value="1"/>
</dbReference>
<feature type="DNA-binding region" description="Homeobox" evidence="6">
    <location>
        <begin position="207"/>
        <end position="266"/>
    </location>
</feature>
<dbReference type="PANTHER" id="PTHR45946">
    <property type="entry name" value="HOMEOBOX PROTEIN ROUGH-RELATED"/>
    <property type="match status" value="1"/>
</dbReference>
<evidence type="ECO:0000256" key="2">
    <source>
        <dbReference type="ARBA" id="ARBA00022473"/>
    </source>
</evidence>
<dbReference type="FunFam" id="1.10.10.60:FF:000113">
    <property type="entry name" value="homeobox protein Hox-B1"/>
    <property type="match status" value="1"/>
</dbReference>
<evidence type="ECO:0000256" key="3">
    <source>
        <dbReference type="ARBA" id="ARBA00023125"/>
    </source>
</evidence>
<evidence type="ECO:0000256" key="1">
    <source>
        <dbReference type="ARBA" id="ARBA00004123"/>
    </source>
</evidence>
<gene>
    <name evidence="10" type="primary">Hox1</name>
</gene>
<keyword evidence="4 6" id="KW-0371">Homeobox</keyword>
<feature type="region of interest" description="Disordered" evidence="8">
    <location>
        <begin position="138"/>
        <end position="160"/>
    </location>
</feature>
<sequence>MNSENDYTICNLDSQSYSNGYTTSEIPATLYGFNPAANSRSIDTGQQYYGLENTHGLGNVDLSLGNAQTYAYPSNAAVFSRSTSRLTNGYGISNTGPSEVSAYINSCNVSDLDTCSDVSMRSLYSWSDHLGNQLINGQNGYLPTQSPAQIKTETPQNLQSKPFRWMQIKRNHNKPAGSSKNTEYGFNSSQQQSHPTSSSPQQQTQAANGGRTNFTNKQLTELEKEFHFNKYLTRARRIEIAAALGLNETQVKIWFQNRRMKQKKRMREAQFEKVGRENCTLGLEGLTVPTMTLIPDNR</sequence>
<feature type="domain" description="Homeobox" evidence="9">
    <location>
        <begin position="205"/>
        <end position="265"/>
    </location>
</feature>
<protein>
    <submittedName>
        <fullName evidence="10">Homeobox hox 1</fullName>
    </submittedName>
</protein>
<dbReference type="AlphaFoldDB" id="A0A1J0M5J8"/>
<dbReference type="EMBL" id="KX365088">
    <property type="protein sequence ID" value="APD15651.1"/>
    <property type="molecule type" value="mRNA"/>
</dbReference>
<dbReference type="SMART" id="SM00389">
    <property type="entry name" value="HOX"/>
    <property type="match status" value="1"/>
</dbReference>
<dbReference type="InterPro" id="IPR000047">
    <property type="entry name" value="HTH_motif"/>
</dbReference>
<dbReference type="PANTHER" id="PTHR45946:SF4">
    <property type="entry name" value="HOMEOBOX PROTEIN ROUGH-RELATED"/>
    <property type="match status" value="1"/>
</dbReference>
<feature type="compositionally biased region" description="Polar residues" evidence="8">
    <location>
        <begin position="176"/>
        <end position="187"/>
    </location>
</feature>
<feature type="compositionally biased region" description="Low complexity" evidence="8">
    <location>
        <begin position="188"/>
        <end position="205"/>
    </location>
</feature>
<reference evidence="10" key="2">
    <citation type="submission" date="2016-06" db="EMBL/GenBank/DDBJ databases">
        <authorList>
            <person name="Kjaerup R.B."/>
            <person name="Dalgaard T.S."/>
            <person name="Juul-Madsen H.R."/>
        </authorList>
    </citation>
    <scope>NUCLEOTIDE SEQUENCE</scope>
</reference>
<dbReference type="Pfam" id="PF00046">
    <property type="entry name" value="Homeodomain"/>
    <property type="match status" value="1"/>
</dbReference>
<dbReference type="InterPro" id="IPR046327">
    <property type="entry name" value="HXA1/B1/D1"/>
</dbReference>
<dbReference type="Gene3D" id="1.10.10.60">
    <property type="entry name" value="Homeodomain-like"/>
    <property type="match status" value="1"/>
</dbReference>
<evidence type="ECO:0000313" key="10">
    <source>
        <dbReference type="EMBL" id="APD15651.1"/>
    </source>
</evidence>
<evidence type="ECO:0000256" key="5">
    <source>
        <dbReference type="ARBA" id="ARBA00023242"/>
    </source>
</evidence>
<feature type="region of interest" description="Disordered" evidence="8">
    <location>
        <begin position="172"/>
        <end position="214"/>
    </location>
</feature>
<accession>A0A1J0M5J8</accession>
<dbReference type="PROSITE" id="PS50071">
    <property type="entry name" value="HOMEOBOX_2"/>
    <property type="match status" value="1"/>
</dbReference>
<keyword evidence="3 6" id="KW-0238">DNA-binding</keyword>
<proteinExistence type="evidence at transcript level"/>
<evidence type="ECO:0000259" key="9">
    <source>
        <dbReference type="PROSITE" id="PS50071"/>
    </source>
</evidence>
<dbReference type="InterPro" id="IPR017970">
    <property type="entry name" value="Homeobox_CS"/>
</dbReference>
<dbReference type="GO" id="GO:0005634">
    <property type="term" value="C:nucleus"/>
    <property type="evidence" value="ECO:0007669"/>
    <property type="project" value="UniProtKB-SubCell"/>
</dbReference>
<dbReference type="InterPro" id="IPR020479">
    <property type="entry name" value="HD_metazoa"/>
</dbReference>
<keyword evidence="5 6" id="KW-0539">Nucleus</keyword>
<comment type="subcellular location">
    <subcellularLocation>
        <location evidence="1 6 7">Nucleus</location>
    </subcellularLocation>
</comment>
<name>A0A1J0M5J8_9MOLL</name>
<dbReference type="PRINTS" id="PR00024">
    <property type="entry name" value="HOMEOBOX"/>
</dbReference>
<evidence type="ECO:0000256" key="4">
    <source>
        <dbReference type="ARBA" id="ARBA00023155"/>
    </source>
</evidence>
<dbReference type="CDD" id="cd00086">
    <property type="entry name" value="homeodomain"/>
    <property type="match status" value="1"/>
</dbReference>
<dbReference type="PROSITE" id="PS00027">
    <property type="entry name" value="HOMEOBOX_1"/>
    <property type="match status" value="1"/>
</dbReference>
<organism evidence="10">
    <name type="scientific">Antalis entalis</name>
    <dbReference type="NCBI Taxonomy" id="211836"/>
    <lineage>
        <taxon>Eukaryota</taxon>
        <taxon>Metazoa</taxon>
        <taxon>Spiralia</taxon>
        <taxon>Lophotrochozoa</taxon>
        <taxon>Mollusca</taxon>
        <taxon>Scaphopoda</taxon>
        <taxon>Dentaliida</taxon>
        <taxon>Dentaliidae</taxon>
        <taxon>Antalis</taxon>
    </lineage>
</organism>
<dbReference type="PRINTS" id="PR00031">
    <property type="entry name" value="HTHREPRESSR"/>
</dbReference>
<dbReference type="GO" id="GO:0000978">
    <property type="term" value="F:RNA polymerase II cis-regulatory region sequence-specific DNA binding"/>
    <property type="evidence" value="ECO:0007669"/>
    <property type="project" value="TreeGrafter"/>
</dbReference>
<evidence type="ECO:0000256" key="8">
    <source>
        <dbReference type="SAM" id="MobiDB-lite"/>
    </source>
</evidence>
<dbReference type="InterPro" id="IPR001356">
    <property type="entry name" value="HD"/>
</dbReference>
<dbReference type="GO" id="GO:0000981">
    <property type="term" value="F:DNA-binding transcription factor activity, RNA polymerase II-specific"/>
    <property type="evidence" value="ECO:0007669"/>
    <property type="project" value="InterPro"/>
</dbReference>
<reference evidence="10" key="1">
    <citation type="journal article" date="2016" name="BMC Genomics">
        <title>Comparative transcriptomics enlarges the toolkit of known developmental genes in mollusks.</title>
        <authorList>
            <person name="De Oliveira A.L."/>
            <person name="Wollesen T."/>
            <person name="Kristof A."/>
            <person name="Scherholz M."/>
            <person name="Redl E."/>
            <person name="Todt C."/>
            <person name="Bleidorn C."/>
            <person name="Wanninger A."/>
        </authorList>
    </citation>
    <scope>NUCLEOTIDE SEQUENCE</scope>
</reference>
<dbReference type="InterPro" id="IPR009057">
    <property type="entry name" value="Homeodomain-like_sf"/>
</dbReference>
<evidence type="ECO:0000256" key="7">
    <source>
        <dbReference type="RuleBase" id="RU000682"/>
    </source>
</evidence>
<evidence type="ECO:0000256" key="6">
    <source>
        <dbReference type="PROSITE-ProRule" id="PRU00108"/>
    </source>
</evidence>
<keyword evidence="2" id="KW-0217">Developmental protein</keyword>